<dbReference type="InterPro" id="IPR041677">
    <property type="entry name" value="DNA2/NAM7_AAA_11"/>
</dbReference>
<dbReference type="AlphaFoldDB" id="A0A1C0YUV7"/>
<dbReference type="SUPFAM" id="SSF52540">
    <property type="entry name" value="P-loop containing nucleoside triphosphate hydrolases"/>
    <property type="match status" value="1"/>
</dbReference>
<keyword evidence="10" id="KW-1185">Reference proteome</keyword>
<dbReference type="RefSeq" id="WP_066463911.1">
    <property type="nucleotide sequence ID" value="NZ_MATO01000032.1"/>
</dbReference>
<comment type="caution">
    <text evidence="9">The sequence shown here is derived from an EMBL/GenBank/DDBJ whole genome shotgun (WGS) entry which is preliminary data.</text>
</comment>
<dbReference type="InterPro" id="IPR050534">
    <property type="entry name" value="Coronavir_polyprotein_1ab"/>
</dbReference>
<dbReference type="Pfam" id="PF13087">
    <property type="entry name" value="AAA_12"/>
    <property type="match status" value="1"/>
</dbReference>
<name>A0A1C0YUV7_9BACL</name>
<evidence type="ECO:0000313" key="10">
    <source>
        <dbReference type="Proteomes" id="UP000093482"/>
    </source>
</evidence>
<dbReference type="Proteomes" id="UP000093482">
    <property type="component" value="Unassembled WGS sequence"/>
</dbReference>
<gene>
    <name evidence="9" type="ORF">A6K76_10365</name>
</gene>
<feature type="domain" description="DNA2/NAM7 helicase-like C-terminal" evidence="8">
    <location>
        <begin position="1027"/>
        <end position="1242"/>
    </location>
</feature>
<dbReference type="Pfam" id="PF13086">
    <property type="entry name" value="AAA_11"/>
    <property type="match status" value="2"/>
</dbReference>
<dbReference type="PANTHER" id="PTHR43788">
    <property type="entry name" value="DNA2/NAM7 HELICASE FAMILY MEMBER"/>
    <property type="match status" value="1"/>
</dbReference>
<comment type="similarity">
    <text evidence="1">Belongs to the DNA2/NAM7 helicase family.</text>
</comment>
<feature type="coiled-coil region" evidence="6">
    <location>
        <begin position="605"/>
        <end position="632"/>
    </location>
</feature>
<evidence type="ECO:0000256" key="2">
    <source>
        <dbReference type="ARBA" id="ARBA00022741"/>
    </source>
</evidence>
<dbReference type="GO" id="GO:0005524">
    <property type="term" value="F:ATP binding"/>
    <property type="evidence" value="ECO:0007669"/>
    <property type="project" value="UniProtKB-KW"/>
</dbReference>
<keyword evidence="2" id="KW-0547">Nucleotide-binding</keyword>
<sequence>MEKLYVKFTKSAQQKVMELTNKTYLNLNIFKTVQPALVSKTSGRNEASTYIYLNYAENDDLTLSFFIELLHNEAVCIAVQRFGSSSLKNTKLNVATTIQFVDQRNHVLSSQLTQQIKQLKSSQEHSRNMNSRMEQWQHFLKYDFEKAKKDMIKIDIKLHKKIDKDFCFVHISSDVKKNFINWSIYEMAHDVSTYNDFQTSQRRRIGSIIEKEKGSVYKIQLSSKLSSEKKYYAINDGKIIQLERQLNAMKDLTLGRVANNEVENWIFGEPVNLTANAIDLPRAHLFNTDLNKWQYEAVKGALAANDLYCIQGPPGTGKTTVITEICFQNTKNGLKTLIASQSNLAVDNVLAKLMADSDILMLRKGDPDRVEEEGMPFIEKNVIYNWQKNIIELSTNNLNRLQQDISSYEPKNFDEFNIEQQRLREQLNLQQDIINNLEEKENSLQTELTYQEELINNIMQQYKDVIEEAKKLQHYTQIEATKKKIEACCKQIVALTNSDKQLDQTLANESRTLTSLQSIEGISKIYYQKKDLHDKLTEEISKLETVKIQQEKYFNELKQEIEFAETLHTKYPTTLLSDLMYYTEKYSIPFDLTEFTNEANKLLKIDEQLYELNKMITQYETLENDANQLFIQRQINIMQTNITTLLPHQFEEASTLLLNRLHSQPKQLGGGRTQYILTEEWFNALCQDYTNFRACGQQLYSNLQQLTATRETFNTETSLWTLLKKYQANLLEIMQEERITLSRMFKHVKKYENLQQSIENAKVAMEDISKDYVELSLIPSLEMYYEKIALQQSKVEHIKKKKELLKLEQKNLEQNLLNEQSALEYFSTEKQQLRDHLLAKIQFLENQSRLIHRKKKQIIGEQRLVIFEKEQPLKETYALKEQLHTSKQTYLKALENEQKQQAILEEKALLIEFQQEWIQEIKQLKGAKLDELASIYIDHANVIGTTCIQSGSKNFKEAFKEFDVVIIDEVSKATPPEILLPVLKGKKVILVGDHKQLPPMIEESLLNELVEQDEYAQIDKLDLKTYYKESLFERLFTQLTTQFKMTLYTQYRMHPQMMDLIQQFYTDQQHALECGLHDPDQQRAHNLPLTNVQTNDHVIWLDVPNTPDFYEQYVNKTYQNNAEIQLIQQTVIEIIHTIQQQKNDGILAVDYKKDIGIISFYSGQVEAIKMMLEKLNDEQHIYDHADLRVGTVDRFQGMEKEVIIISFVRNNAQNQIGFAKDPRRVNVALSRAQQLLVIIGSTNNFGKKMPIYRNIIEQLKKDNRVINTMEMV</sequence>
<dbReference type="Gene3D" id="3.40.50.300">
    <property type="entry name" value="P-loop containing nucleotide triphosphate hydrolases"/>
    <property type="match status" value="3"/>
</dbReference>
<evidence type="ECO:0000256" key="1">
    <source>
        <dbReference type="ARBA" id="ARBA00007913"/>
    </source>
</evidence>
<keyword evidence="3" id="KW-0378">Hydrolase</keyword>
<feature type="coiled-coil region" evidence="6">
    <location>
        <begin position="420"/>
        <end position="454"/>
    </location>
</feature>
<reference evidence="9 10" key="1">
    <citation type="submission" date="2016-07" db="EMBL/GenBank/DDBJ databases">
        <title>Caryophanon latum genome sequencing.</title>
        <authorList>
            <person name="Verma A."/>
            <person name="Pal Y."/>
            <person name="Krishnamurthi S."/>
        </authorList>
    </citation>
    <scope>NUCLEOTIDE SEQUENCE [LARGE SCALE GENOMIC DNA]</scope>
    <source>
        <strain evidence="9 10">DSM 14151</strain>
    </source>
</reference>
<accession>A0A1C0YUV7</accession>
<dbReference type="CDD" id="cd18808">
    <property type="entry name" value="SF1_C_Upf1"/>
    <property type="match status" value="1"/>
</dbReference>
<dbReference type="PANTHER" id="PTHR43788:SF8">
    <property type="entry name" value="DNA-BINDING PROTEIN SMUBP-2"/>
    <property type="match status" value="1"/>
</dbReference>
<evidence type="ECO:0000259" key="7">
    <source>
        <dbReference type="Pfam" id="PF13086"/>
    </source>
</evidence>
<dbReference type="GO" id="GO:0043139">
    <property type="term" value="F:5'-3' DNA helicase activity"/>
    <property type="evidence" value="ECO:0007669"/>
    <property type="project" value="TreeGrafter"/>
</dbReference>
<dbReference type="InterPro" id="IPR041679">
    <property type="entry name" value="DNA2/NAM7-like_C"/>
</dbReference>
<feature type="coiled-coil region" evidence="6">
    <location>
        <begin position="751"/>
        <end position="822"/>
    </location>
</feature>
<dbReference type="InterPro" id="IPR047187">
    <property type="entry name" value="SF1_C_Upf1"/>
</dbReference>
<keyword evidence="4" id="KW-0347">Helicase</keyword>
<evidence type="ECO:0000256" key="3">
    <source>
        <dbReference type="ARBA" id="ARBA00022801"/>
    </source>
</evidence>
<dbReference type="CDD" id="cd17934">
    <property type="entry name" value="DEXXQc_Upf1-like"/>
    <property type="match status" value="1"/>
</dbReference>
<dbReference type="OrthoDB" id="9757917at2"/>
<keyword evidence="6" id="KW-0175">Coiled coil</keyword>
<evidence type="ECO:0008006" key="11">
    <source>
        <dbReference type="Google" id="ProtNLM"/>
    </source>
</evidence>
<keyword evidence="5" id="KW-0067">ATP-binding</keyword>
<feature type="domain" description="DNA2/NAM7 helicase helicase" evidence="7">
    <location>
        <begin position="290"/>
        <end position="465"/>
    </location>
</feature>
<proteinExistence type="inferred from homology"/>
<evidence type="ECO:0000256" key="5">
    <source>
        <dbReference type="ARBA" id="ARBA00022840"/>
    </source>
</evidence>
<organism evidence="9 10">
    <name type="scientific">Caryophanon latum</name>
    <dbReference type="NCBI Taxonomy" id="33977"/>
    <lineage>
        <taxon>Bacteria</taxon>
        <taxon>Bacillati</taxon>
        <taxon>Bacillota</taxon>
        <taxon>Bacilli</taxon>
        <taxon>Bacillales</taxon>
        <taxon>Caryophanaceae</taxon>
        <taxon>Caryophanon</taxon>
    </lineage>
</organism>
<evidence type="ECO:0000256" key="6">
    <source>
        <dbReference type="SAM" id="Coils"/>
    </source>
</evidence>
<dbReference type="GO" id="GO:0016787">
    <property type="term" value="F:hydrolase activity"/>
    <property type="evidence" value="ECO:0007669"/>
    <property type="project" value="UniProtKB-KW"/>
</dbReference>
<evidence type="ECO:0000256" key="4">
    <source>
        <dbReference type="ARBA" id="ARBA00022806"/>
    </source>
</evidence>
<evidence type="ECO:0000259" key="8">
    <source>
        <dbReference type="Pfam" id="PF13087"/>
    </source>
</evidence>
<feature type="domain" description="DNA2/NAM7 helicase helicase" evidence="7">
    <location>
        <begin position="724"/>
        <end position="1001"/>
    </location>
</feature>
<dbReference type="EMBL" id="MATO01000032">
    <property type="protein sequence ID" value="OCS90967.1"/>
    <property type="molecule type" value="Genomic_DNA"/>
</dbReference>
<evidence type="ECO:0000313" key="9">
    <source>
        <dbReference type="EMBL" id="OCS90967.1"/>
    </source>
</evidence>
<protein>
    <recommendedName>
        <fullName evidence="11">DNA helicase</fullName>
    </recommendedName>
</protein>
<dbReference type="InterPro" id="IPR027417">
    <property type="entry name" value="P-loop_NTPase"/>
</dbReference>